<feature type="domain" description="Glycosyl transferase family 28 C-terminal" evidence="5">
    <location>
        <begin position="209"/>
        <end position="363"/>
    </location>
</feature>
<evidence type="ECO:0000256" key="2">
    <source>
        <dbReference type="ARBA" id="ARBA00006962"/>
    </source>
</evidence>
<dbReference type="Proteomes" id="UP000003503">
    <property type="component" value="Unassembled WGS sequence"/>
</dbReference>
<dbReference type="HOGENOM" id="CLU_028367_0_0_9"/>
<dbReference type="eggNOG" id="COG0707">
    <property type="taxonomic scope" value="Bacteria"/>
</dbReference>
<sequence>MKWNVILMEKQRSRRFFILTASIGTGHSQAARAIAEAIKEEHPQDSVRVLDFVSRDFFSIDSMIKKSYLKMIELFPELYDSLYSNSQKSRFGETSQILVSWSFKNRMKKLIKVLNPDALIFTHPFPAAAANLLKKEEIIKIPLLGVITDFDIHQLWIDKELDALCVATDNLAEHLKNYGIDSNKIYSTGIPIRKSFYEVSDNITPEKGTVLLMGGGLGLGDITDNLKRLDKVKEIKKFIVITGKNISLYEDVSALSEHLIHPVELHSYTNKVAEIMKRSEILVTKPGALSCTEAMMLKLPMVLVNTLPGQERANASYMVNKGCALWVKRGELSEAVESILQNSEKRKQMAEACGANTVQSAKEVVKILYNLMKNKERNT</sequence>
<evidence type="ECO:0000256" key="4">
    <source>
        <dbReference type="ARBA" id="ARBA00022679"/>
    </source>
</evidence>
<accession>F2BY98</accession>
<dbReference type="Pfam" id="PF04101">
    <property type="entry name" value="Glyco_tran_28_C"/>
    <property type="match status" value="1"/>
</dbReference>
<dbReference type="GO" id="GO:0009247">
    <property type="term" value="P:glycolipid biosynthetic process"/>
    <property type="evidence" value="ECO:0007669"/>
    <property type="project" value="InterPro"/>
</dbReference>
<keyword evidence="4 7" id="KW-0808">Transferase</keyword>
<evidence type="ECO:0000256" key="1">
    <source>
        <dbReference type="ARBA" id="ARBA00004370"/>
    </source>
</evidence>
<gene>
    <name evidence="7" type="ORF">HMPREF9083_1166</name>
</gene>
<evidence type="ECO:0000259" key="5">
    <source>
        <dbReference type="Pfam" id="PF04101"/>
    </source>
</evidence>
<dbReference type="AlphaFoldDB" id="F2BY98"/>
<dbReference type="SUPFAM" id="SSF53756">
    <property type="entry name" value="UDP-Glycosyltransferase/glycogen phosphorylase"/>
    <property type="match status" value="1"/>
</dbReference>
<dbReference type="InterPro" id="IPR009695">
    <property type="entry name" value="Diacylglyc_glucosyltr_N"/>
</dbReference>
<dbReference type="PANTHER" id="PTHR43025:SF3">
    <property type="entry name" value="MONOGALACTOSYLDIACYLGLYCEROL SYNTHASE 1, CHLOROPLASTIC"/>
    <property type="match status" value="1"/>
</dbReference>
<dbReference type="GO" id="GO:0016020">
    <property type="term" value="C:membrane"/>
    <property type="evidence" value="ECO:0007669"/>
    <property type="project" value="UniProtKB-SubCell"/>
</dbReference>
<protein>
    <submittedName>
        <fullName evidence="7">Putative 1,2-diacylglycerol 3-glucosyltransferase</fullName>
    </submittedName>
</protein>
<comment type="subcellular location">
    <subcellularLocation>
        <location evidence="1">Membrane</location>
    </subcellularLocation>
</comment>
<dbReference type="Pfam" id="PF06925">
    <property type="entry name" value="MGDG_synth"/>
    <property type="match status" value="1"/>
</dbReference>
<name>F2BY98_9FIRM</name>
<dbReference type="STRING" id="888062.HMPREF9083_1166"/>
<comment type="similarity">
    <text evidence="2">Belongs to the glycosyltransferase 28 family.</text>
</comment>
<dbReference type="Gene3D" id="3.40.50.2000">
    <property type="entry name" value="Glycogen Phosphorylase B"/>
    <property type="match status" value="1"/>
</dbReference>
<comment type="caution">
    <text evidence="7">The sequence shown here is derived from an EMBL/GenBank/DDBJ whole genome shotgun (WGS) entry which is preliminary data.</text>
</comment>
<proteinExistence type="inferred from homology"/>
<evidence type="ECO:0000313" key="7">
    <source>
        <dbReference type="EMBL" id="EGF12419.1"/>
    </source>
</evidence>
<dbReference type="InterPro" id="IPR050519">
    <property type="entry name" value="Glycosyltransf_28_UgtP"/>
</dbReference>
<reference evidence="7 8" key="1">
    <citation type="submission" date="2011-02" db="EMBL/GenBank/DDBJ databases">
        <authorList>
            <person name="Muzny D."/>
            <person name="Qin X."/>
            <person name="Deng J."/>
            <person name="Jiang H."/>
            <person name="Liu Y."/>
            <person name="Qu J."/>
            <person name="Song X.-Z."/>
            <person name="Zhang L."/>
            <person name="Thornton R."/>
            <person name="Coyle M."/>
            <person name="Francisco L."/>
            <person name="Jackson L."/>
            <person name="Javaid M."/>
            <person name="Korchina V."/>
            <person name="Kovar C."/>
            <person name="Mata R."/>
            <person name="Mathew T."/>
            <person name="Ngo R."/>
            <person name="Nguyen L."/>
            <person name="Nguyen N."/>
            <person name="Okwuonu G."/>
            <person name="Ongeri F."/>
            <person name="Pham C."/>
            <person name="Simmons D."/>
            <person name="Wilczek-Boney K."/>
            <person name="Hale W."/>
            <person name="Jakkamsetti A."/>
            <person name="Pham P."/>
            <person name="Ruth R."/>
            <person name="San Lucas F."/>
            <person name="Warren J."/>
            <person name="Zhang J."/>
            <person name="Zhao Z."/>
            <person name="Zhou C."/>
            <person name="Zhu D."/>
            <person name="Lee S."/>
            <person name="Bess C."/>
            <person name="Blankenburg K."/>
            <person name="Forbes L."/>
            <person name="Fu Q."/>
            <person name="Gubbala S."/>
            <person name="Hirani K."/>
            <person name="Jayaseelan J.C."/>
            <person name="Lara F."/>
            <person name="Munidasa M."/>
            <person name="Palculict T."/>
            <person name="Patil S."/>
            <person name="Pu L.-L."/>
            <person name="Saada N."/>
            <person name="Tang L."/>
            <person name="Weissenberger G."/>
            <person name="Zhu Y."/>
            <person name="Hemphill L."/>
            <person name="Shang Y."/>
            <person name="Youmans B."/>
            <person name="Ayvaz T."/>
            <person name="Ross M."/>
            <person name="Santibanez J."/>
            <person name="Aqrawi P."/>
            <person name="Gross S."/>
            <person name="Joshi V."/>
            <person name="Fowler G."/>
            <person name="Nazareth L."/>
            <person name="Reid J."/>
            <person name="Worley K."/>
            <person name="Petrosino J."/>
            <person name="Highlander S."/>
            <person name="Gibbs R."/>
        </authorList>
    </citation>
    <scope>NUCLEOTIDE SEQUENCE [LARGE SCALE GENOMIC DNA]</scope>
    <source>
        <strain evidence="7 8">DSM 19965</strain>
    </source>
</reference>
<evidence type="ECO:0000256" key="3">
    <source>
        <dbReference type="ARBA" id="ARBA00022676"/>
    </source>
</evidence>
<dbReference type="PANTHER" id="PTHR43025">
    <property type="entry name" value="MONOGALACTOSYLDIACYLGLYCEROL SYNTHASE"/>
    <property type="match status" value="1"/>
</dbReference>
<keyword evidence="8" id="KW-1185">Reference proteome</keyword>
<keyword evidence="3" id="KW-0328">Glycosyltransferase</keyword>
<dbReference type="GO" id="GO:0016758">
    <property type="term" value="F:hexosyltransferase activity"/>
    <property type="evidence" value="ECO:0007669"/>
    <property type="project" value="InterPro"/>
</dbReference>
<feature type="domain" description="Diacylglycerol glucosyltransferase N-terminal" evidence="6">
    <location>
        <begin position="27"/>
        <end position="192"/>
    </location>
</feature>
<organism evidence="7 8">
    <name type="scientific">Dialister micraerophilus DSM 19965</name>
    <dbReference type="NCBI Taxonomy" id="888062"/>
    <lineage>
        <taxon>Bacteria</taxon>
        <taxon>Bacillati</taxon>
        <taxon>Bacillota</taxon>
        <taxon>Negativicutes</taxon>
        <taxon>Veillonellales</taxon>
        <taxon>Veillonellaceae</taxon>
        <taxon>Dialister</taxon>
    </lineage>
</organism>
<dbReference type="InterPro" id="IPR007235">
    <property type="entry name" value="Glyco_trans_28_C"/>
</dbReference>
<evidence type="ECO:0000259" key="6">
    <source>
        <dbReference type="Pfam" id="PF06925"/>
    </source>
</evidence>
<evidence type="ECO:0000313" key="8">
    <source>
        <dbReference type="Proteomes" id="UP000003503"/>
    </source>
</evidence>
<dbReference type="EMBL" id="AFBB01000025">
    <property type="protein sequence ID" value="EGF12419.1"/>
    <property type="molecule type" value="Genomic_DNA"/>
</dbReference>